<dbReference type="PROSITE" id="PS51898">
    <property type="entry name" value="TYR_RECOMBINASE"/>
    <property type="match status" value="1"/>
</dbReference>
<dbReference type="HOGENOM" id="CLU_060271_1_0_11"/>
<sequence>MPATGHDFVHLATAYSPRSISMGQWSQVQDYVVDVTVQQVVPTVTSREALRVAVLAIARAAVTALELGRALTHEDVFDPDVIEYSVNTDSVSDRVKGARRSVLISLGQALNTAWPFSDTHIRYGYKAPDEPYTEAEVRQLRFWANSHSTDYQRDNARLLLALGLGAGLRICEMATLRARGVTTESGFVTVTASGFRGAGARRVPIRAEWEEEVAELVANLDLDHLALFPNRQQATTASVAAIISRVGKPATVQLDSRRLRTTWVVTLMNEQVPESVVATAAGLASLQHYKKWLSPRTVSEETARVLLRGGTPYKNSGLRLI</sequence>
<dbReference type="GO" id="GO:0006310">
    <property type="term" value="P:DNA recombination"/>
    <property type="evidence" value="ECO:0007669"/>
    <property type="project" value="InterPro"/>
</dbReference>
<reference evidence="1 2" key="1">
    <citation type="journal article" date="2015" name="Genome Announc.">
        <title>Complete Genome Sequence of Corynebacterium camporealensis DSM 44610, Isolated from the Milk of a Manchega Sheep with Subclinical Mastitis.</title>
        <authorList>
            <person name="Ruckert C."/>
            <person name="Albersmeier A."/>
            <person name="Winkler A."/>
            <person name="Tauch A."/>
        </authorList>
    </citation>
    <scope>NUCLEOTIDE SEQUENCE [LARGE SCALE GENOMIC DNA]</scope>
    <source>
        <strain evidence="1 2">DSM 44610</strain>
    </source>
</reference>
<dbReference type="RefSeq" id="WP_035105289.1">
    <property type="nucleotide sequence ID" value="NZ_CP011311.1"/>
</dbReference>
<dbReference type="InterPro" id="IPR002104">
    <property type="entry name" value="Integrase_catalytic"/>
</dbReference>
<protein>
    <submittedName>
        <fullName evidence="1">Phage integrase family protein</fullName>
    </submittedName>
</protein>
<evidence type="ECO:0000313" key="2">
    <source>
        <dbReference type="Proteomes" id="UP000033566"/>
    </source>
</evidence>
<dbReference type="EMBL" id="CP011311">
    <property type="protein sequence ID" value="AKE39567.1"/>
    <property type="molecule type" value="Genomic_DNA"/>
</dbReference>
<dbReference type="Gene3D" id="1.10.443.10">
    <property type="entry name" value="Intergrase catalytic core"/>
    <property type="match status" value="1"/>
</dbReference>
<dbReference type="InterPro" id="IPR011010">
    <property type="entry name" value="DNA_brk_join_enz"/>
</dbReference>
<dbReference type="STRING" id="161896.UL81_08065"/>
<organism evidence="1 2">
    <name type="scientific">Corynebacterium camporealensis</name>
    <dbReference type="NCBI Taxonomy" id="161896"/>
    <lineage>
        <taxon>Bacteria</taxon>
        <taxon>Bacillati</taxon>
        <taxon>Actinomycetota</taxon>
        <taxon>Actinomycetes</taxon>
        <taxon>Mycobacteriales</taxon>
        <taxon>Corynebacteriaceae</taxon>
        <taxon>Corynebacterium</taxon>
    </lineage>
</organism>
<proteinExistence type="predicted"/>
<dbReference type="PATRIC" id="fig|161896.4.peg.1580"/>
<keyword evidence="2" id="KW-1185">Reference proteome</keyword>
<dbReference type="InterPro" id="IPR013762">
    <property type="entry name" value="Integrase-like_cat_sf"/>
</dbReference>
<dbReference type="SUPFAM" id="SSF56349">
    <property type="entry name" value="DNA breaking-rejoining enzymes"/>
    <property type="match status" value="1"/>
</dbReference>
<dbReference type="Proteomes" id="UP000033566">
    <property type="component" value="Chromosome"/>
</dbReference>
<evidence type="ECO:0000313" key="1">
    <source>
        <dbReference type="EMBL" id="AKE39567.1"/>
    </source>
</evidence>
<dbReference type="AlphaFoldDB" id="A0A0F6QWS0"/>
<name>A0A0F6QWS0_9CORY</name>
<dbReference type="KEGG" id="ccj:UL81_08065"/>
<accession>A0A0F6QWS0</accession>
<dbReference type="GO" id="GO:0003677">
    <property type="term" value="F:DNA binding"/>
    <property type="evidence" value="ECO:0007669"/>
    <property type="project" value="InterPro"/>
</dbReference>
<dbReference type="OrthoDB" id="4427993at2"/>
<dbReference type="GO" id="GO:0015074">
    <property type="term" value="P:DNA integration"/>
    <property type="evidence" value="ECO:0007669"/>
    <property type="project" value="InterPro"/>
</dbReference>
<gene>
    <name evidence="1" type="ORF">UL81_08065</name>
</gene>
<dbReference type="Pfam" id="PF00589">
    <property type="entry name" value="Phage_integrase"/>
    <property type="match status" value="1"/>
</dbReference>